<gene>
    <name evidence="2" type="ORF">CP968_03315</name>
    <name evidence="1" type="ORF">GCM10010371_03550</name>
</gene>
<reference evidence="1" key="1">
    <citation type="journal article" date="2014" name="Int. J. Syst. Evol. Microbiol.">
        <title>Complete genome sequence of Corynebacterium casei LMG S-19264T (=DSM 44701T), isolated from a smear-ripened cheese.</title>
        <authorList>
            <consortium name="US DOE Joint Genome Institute (JGI-PGF)"/>
            <person name="Walter F."/>
            <person name="Albersmeier A."/>
            <person name="Kalinowski J."/>
            <person name="Ruckert C."/>
        </authorList>
    </citation>
    <scope>NUCLEOTIDE SEQUENCE</scope>
    <source>
        <strain evidence="1">JCM 4834</strain>
    </source>
</reference>
<dbReference type="Proteomes" id="UP000326831">
    <property type="component" value="Chromosome"/>
</dbReference>
<dbReference type="EMBL" id="BMVX01000001">
    <property type="protein sequence ID" value="GGZ47510.1"/>
    <property type="molecule type" value="Genomic_DNA"/>
</dbReference>
<dbReference type="KEGG" id="ssub:CP968_03315"/>
<reference evidence="2 3" key="2">
    <citation type="submission" date="2017-09" db="EMBL/GenBank/DDBJ databases">
        <authorList>
            <person name="Lee N."/>
            <person name="Cho B.-K."/>
        </authorList>
    </citation>
    <scope>NUCLEOTIDE SEQUENCE [LARGE SCALE GENOMIC DNA]</scope>
    <source>
        <strain evidence="2 3">ATCC 27467</strain>
    </source>
</reference>
<name>A0A5P2UG62_9ACTN</name>
<evidence type="ECO:0008006" key="4">
    <source>
        <dbReference type="Google" id="ProtNLM"/>
    </source>
</evidence>
<dbReference type="OrthoDB" id="7356823at2"/>
<dbReference type="AlphaFoldDB" id="A0A5P2UG62"/>
<dbReference type="Gene3D" id="1.10.238.10">
    <property type="entry name" value="EF-hand"/>
    <property type="match status" value="1"/>
</dbReference>
<organism evidence="2 3">
    <name type="scientific">Streptomyces subrutilus</name>
    <dbReference type="NCBI Taxonomy" id="36818"/>
    <lineage>
        <taxon>Bacteria</taxon>
        <taxon>Bacillati</taxon>
        <taxon>Actinomycetota</taxon>
        <taxon>Actinomycetes</taxon>
        <taxon>Kitasatosporales</taxon>
        <taxon>Streptomycetaceae</taxon>
        <taxon>Streptomyces</taxon>
    </lineage>
</organism>
<keyword evidence="3" id="KW-1185">Reference proteome</keyword>
<dbReference type="Proteomes" id="UP000634660">
    <property type="component" value="Unassembled WGS sequence"/>
</dbReference>
<dbReference type="RefSeq" id="WP_150516541.1">
    <property type="nucleotide sequence ID" value="NZ_BMVX01000001.1"/>
</dbReference>
<evidence type="ECO:0000313" key="3">
    <source>
        <dbReference type="Proteomes" id="UP000326831"/>
    </source>
</evidence>
<reference evidence="1" key="3">
    <citation type="submission" date="2020-09" db="EMBL/GenBank/DDBJ databases">
        <authorList>
            <person name="Sun Q."/>
            <person name="Ohkuma M."/>
        </authorList>
    </citation>
    <scope>NUCLEOTIDE SEQUENCE</scope>
    <source>
        <strain evidence="1">JCM 4834</strain>
    </source>
</reference>
<evidence type="ECO:0000313" key="2">
    <source>
        <dbReference type="EMBL" id="QEU77445.1"/>
    </source>
</evidence>
<proteinExistence type="predicted"/>
<dbReference type="EMBL" id="CP023701">
    <property type="protein sequence ID" value="QEU77445.1"/>
    <property type="molecule type" value="Genomic_DNA"/>
</dbReference>
<sequence>MRTPHDIGSRLIERKVDVCFAHADRDQDSLIELADVSILFTRILIYLGEPLGSPKALAVHTAAQRFCDHMASVTGWAPDRGTTPEEWREAMAKALAGGAADYDAYFRPVGESVWAAVDRDDDGIVRLSDFAAFQRGMGTPDANIRLAADRMGLRGETDGLPMADVLRAHREFYTSPDPEAHGNWLYGDVWADAFWDGTRARL</sequence>
<accession>A0A5P2UG62</accession>
<dbReference type="SUPFAM" id="SSF47473">
    <property type="entry name" value="EF-hand"/>
    <property type="match status" value="1"/>
</dbReference>
<evidence type="ECO:0000313" key="1">
    <source>
        <dbReference type="EMBL" id="GGZ47510.1"/>
    </source>
</evidence>
<dbReference type="InterPro" id="IPR011992">
    <property type="entry name" value="EF-hand-dom_pair"/>
</dbReference>
<protein>
    <recommendedName>
        <fullName evidence="4">EF-hand domain-containing protein</fullName>
    </recommendedName>
</protein>